<evidence type="ECO:0000313" key="2">
    <source>
        <dbReference type="Proteomes" id="UP000619534"/>
    </source>
</evidence>
<comment type="caution">
    <text evidence="1">The sequence shown here is derived from an EMBL/GenBank/DDBJ whole genome shotgun (WGS) entry which is preliminary data.</text>
</comment>
<protein>
    <submittedName>
        <fullName evidence="1">Uncharacterized protein</fullName>
    </submittedName>
</protein>
<keyword evidence="2" id="KW-1185">Reference proteome</keyword>
<sequence length="60" mass="7295">MAFPVKDQADFRGREAEDQVRQCNCHHRHPMSLNLVRRHFREDLEFMQWTQERFMGACSD</sequence>
<name>A0ABQ1NE86_9BACI</name>
<gene>
    <name evidence="1" type="ORF">GCM10007216_00310</name>
</gene>
<accession>A0ABQ1NE86</accession>
<proteinExistence type="predicted"/>
<organism evidence="1 2">
    <name type="scientific">Thalassobacillus devorans</name>
    <dbReference type="NCBI Taxonomy" id="279813"/>
    <lineage>
        <taxon>Bacteria</taxon>
        <taxon>Bacillati</taxon>
        <taxon>Bacillota</taxon>
        <taxon>Bacilli</taxon>
        <taxon>Bacillales</taxon>
        <taxon>Bacillaceae</taxon>
        <taxon>Thalassobacillus</taxon>
    </lineage>
</organism>
<dbReference type="Proteomes" id="UP000619534">
    <property type="component" value="Unassembled WGS sequence"/>
</dbReference>
<dbReference type="EMBL" id="BMCJ01000001">
    <property type="protein sequence ID" value="GGC73598.1"/>
    <property type="molecule type" value="Genomic_DNA"/>
</dbReference>
<reference evidence="2" key="1">
    <citation type="journal article" date="2019" name="Int. J. Syst. Evol. Microbiol.">
        <title>The Global Catalogue of Microorganisms (GCM) 10K type strain sequencing project: providing services to taxonomists for standard genome sequencing and annotation.</title>
        <authorList>
            <consortium name="The Broad Institute Genomics Platform"/>
            <consortium name="The Broad Institute Genome Sequencing Center for Infectious Disease"/>
            <person name="Wu L."/>
            <person name="Ma J."/>
        </authorList>
    </citation>
    <scope>NUCLEOTIDE SEQUENCE [LARGE SCALE GENOMIC DNA]</scope>
    <source>
        <strain evidence="2">CCM 7282</strain>
    </source>
</reference>
<evidence type="ECO:0000313" key="1">
    <source>
        <dbReference type="EMBL" id="GGC73598.1"/>
    </source>
</evidence>